<evidence type="ECO:0000256" key="1">
    <source>
        <dbReference type="SAM" id="MobiDB-lite"/>
    </source>
</evidence>
<reference evidence="2 3" key="1">
    <citation type="submission" date="2021-06" db="EMBL/GenBank/DDBJ databases">
        <title>Caerostris extrusa draft genome.</title>
        <authorList>
            <person name="Kono N."/>
            <person name="Arakawa K."/>
        </authorList>
    </citation>
    <scope>NUCLEOTIDE SEQUENCE [LARGE SCALE GENOMIC DNA]</scope>
</reference>
<gene>
    <name evidence="2" type="ORF">CEXT_165481</name>
</gene>
<comment type="caution">
    <text evidence="2">The sequence shown here is derived from an EMBL/GenBank/DDBJ whole genome shotgun (WGS) entry which is preliminary data.</text>
</comment>
<proteinExistence type="predicted"/>
<sequence>MSLRSQNQNSTLDTRPGGNSSHGIPSTVTLHTKRALRRRENFTVPFEITPIDTEKNPLKCFHTHHSCCHKSIAKLPQKDYSAKCGTKRYPGKKEFDEQ</sequence>
<organism evidence="2 3">
    <name type="scientific">Caerostris extrusa</name>
    <name type="common">Bark spider</name>
    <name type="synonym">Caerostris bankana</name>
    <dbReference type="NCBI Taxonomy" id="172846"/>
    <lineage>
        <taxon>Eukaryota</taxon>
        <taxon>Metazoa</taxon>
        <taxon>Ecdysozoa</taxon>
        <taxon>Arthropoda</taxon>
        <taxon>Chelicerata</taxon>
        <taxon>Arachnida</taxon>
        <taxon>Araneae</taxon>
        <taxon>Araneomorphae</taxon>
        <taxon>Entelegynae</taxon>
        <taxon>Araneoidea</taxon>
        <taxon>Araneidae</taxon>
        <taxon>Caerostris</taxon>
    </lineage>
</organism>
<accession>A0AAV4VE68</accession>
<feature type="compositionally biased region" description="Polar residues" evidence="1">
    <location>
        <begin position="1"/>
        <end position="30"/>
    </location>
</feature>
<dbReference type="EMBL" id="BPLR01014361">
    <property type="protein sequence ID" value="GIY68304.1"/>
    <property type="molecule type" value="Genomic_DNA"/>
</dbReference>
<name>A0AAV4VE68_CAEEX</name>
<evidence type="ECO:0000313" key="3">
    <source>
        <dbReference type="Proteomes" id="UP001054945"/>
    </source>
</evidence>
<keyword evidence="3" id="KW-1185">Reference proteome</keyword>
<dbReference type="AlphaFoldDB" id="A0AAV4VE68"/>
<evidence type="ECO:0000313" key="2">
    <source>
        <dbReference type="EMBL" id="GIY68304.1"/>
    </source>
</evidence>
<protein>
    <submittedName>
        <fullName evidence="2">Uncharacterized protein</fullName>
    </submittedName>
</protein>
<dbReference type="Proteomes" id="UP001054945">
    <property type="component" value="Unassembled WGS sequence"/>
</dbReference>
<feature type="region of interest" description="Disordered" evidence="1">
    <location>
        <begin position="1"/>
        <end position="32"/>
    </location>
</feature>